<dbReference type="CDD" id="cd00866">
    <property type="entry name" value="PEBP_euk"/>
    <property type="match status" value="1"/>
</dbReference>
<dbReference type="GeneID" id="55990071"/>
<dbReference type="Gene3D" id="3.90.280.10">
    <property type="entry name" value="PEBP-like"/>
    <property type="match status" value="1"/>
</dbReference>
<reference evidence="2" key="1">
    <citation type="submission" date="2020-06" db="EMBL/GenBank/DDBJ databases">
        <title>A chromosome-scale genome assembly of Talaromyces rugulosus W13939.</title>
        <authorList>
            <person name="Wang B."/>
            <person name="Guo L."/>
            <person name="Ye K."/>
            <person name="Wang L."/>
        </authorList>
    </citation>
    <scope>NUCLEOTIDE SEQUENCE [LARGE SCALE GENOMIC DNA]</scope>
    <source>
        <strain evidence="2">W13939</strain>
    </source>
</reference>
<gene>
    <name evidence="1" type="ORF">TRUGW13939_02563</name>
</gene>
<dbReference type="Pfam" id="PF01161">
    <property type="entry name" value="PBP"/>
    <property type="match status" value="1"/>
</dbReference>
<dbReference type="Proteomes" id="UP000509510">
    <property type="component" value="Chromosome II"/>
</dbReference>
<dbReference type="OrthoDB" id="2506647at2759"/>
<dbReference type="EMBL" id="CP055899">
    <property type="protein sequence ID" value="QKX55470.1"/>
    <property type="molecule type" value="Genomic_DNA"/>
</dbReference>
<dbReference type="AlphaFoldDB" id="A0A7H8QNC9"/>
<dbReference type="GO" id="GO:0005543">
    <property type="term" value="F:phospholipid binding"/>
    <property type="evidence" value="ECO:0007669"/>
    <property type="project" value="TreeGrafter"/>
</dbReference>
<protein>
    <recommendedName>
        <fullName evidence="3">Phosphatidylethanolamine-binding protein</fullName>
    </recommendedName>
</protein>
<accession>A0A7H8QNC9</accession>
<name>A0A7H8QNC9_TALRU</name>
<dbReference type="InterPro" id="IPR035810">
    <property type="entry name" value="PEBP_euk"/>
</dbReference>
<dbReference type="GO" id="GO:0030162">
    <property type="term" value="P:regulation of proteolysis"/>
    <property type="evidence" value="ECO:0007669"/>
    <property type="project" value="TreeGrafter"/>
</dbReference>
<evidence type="ECO:0000313" key="1">
    <source>
        <dbReference type="EMBL" id="QKX55470.1"/>
    </source>
</evidence>
<dbReference type="PANTHER" id="PTHR11362:SF78">
    <property type="entry name" value="PROTEASE INHIBITOR"/>
    <property type="match status" value="1"/>
</dbReference>
<dbReference type="SUPFAM" id="SSF49777">
    <property type="entry name" value="PEBP-like"/>
    <property type="match status" value="1"/>
</dbReference>
<sequence>MPDVSKIEDLLRGLENGTYHTLGLSLGSKKVTSPGLQIAKKETQPSPTLFAPPDLPHEATYTIISLDPDAPFISWNALSPIAHWIQTGFKIDQQHQRELKSDERPIAPWAAAGPPPLAAPHRYVFLLYHQNTESAIPPDLKEKEFSITQRMRFDLDAMVNQLQLGDLVAVNYFVSN</sequence>
<evidence type="ECO:0000313" key="2">
    <source>
        <dbReference type="Proteomes" id="UP000509510"/>
    </source>
</evidence>
<dbReference type="GO" id="GO:0030414">
    <property type="term" value="F:peptidase inhibitor activity"/>
    <property type="evidence" value="ECO:0007669"/>
    <property type="project" value="TreeGrafter"/>
</dbReference>
<dbReference type="GO" id="GO:0046578">
    <property type="term" value="P:regulation of Ras protein signal transduction"/>
    <property type="evidence" value="ECO:0007669"/>
    <property type="project" value="TreeGrafter"/>
</dbReference>
<evidence type="ECO:0008006" key="3">
    <source>
        <dbReference type="Google" id="ProtNLM"/>
    </source>
</evidence>
<keyword evidence="2" id="KW-1185">Reference proteome</keyword>
<dbReference type="RefSeq" id="XP_035341649.1">
    <property type="nucleotide sequence ID" value="XM_035485756.1"/>
</dbReference>
<dbReference type="InterPro" id="IPR008914">
    <property type="entry name" value="PEBP"/>
</dbReference>
<dbReference type="PANTHER" id="PTHR11362">
    <property type="entry name" value="PHOSPHATIDYLETHANOLAMINE-BINDING PROTEIN"/>
    <property type="match status" value="1"/>
</dbReference>
<proteinExistence type="predicted"/>
<dbReference type="KEGG" id="trg:TRUGW13939_02563"/>
<organism evidence="1 2">
    <name type="scientific">Talaromyces rugulosus</name>
    <name type="common">Penicillium rugulosum</name>
    <dbReference type="NCBI Taxonomy" id="121627"/>
    <lineage>
        <taxon>Eukaryota</taxon>
        <taxon>Fungi</taxon>
        <taxon>Dikarya</taxon>
        <taxon>Ascomycota</taxon>
        <taxon>Pezizomycotina</taxon>
        <taxon>Eurotiomycetes</taxon>
        <taxon>Eurotiomycetidae</taxon>
        <taxon>Eurotiales</taxon>
        <taxon>Trichocomaceae</taxon>
        <taxon>Talaromyces</taxon>
        <taxon>Talaromyces sect. Islandici</taxon>
    </lineage>
</organism>
<dbReference type="InterPro" id="IPR036610">
    <property type="entry name" value="PEBP-like_sf"/>
</dbReference>